<reference evidence="1 2" key="1">
    <citation type="journal article" date="2024" name="Plant Biotechnol. J.">
        <title>Genome and CRISPR/Cas9 system of a widespread forest tree (Populus alba) in the world.</title>
        <authorList>
            <person name="Liu Y.J."/>
            <person name="Jiang P.F."/>
            <person name="Han X.M."/>
            <person name="Li X.Y."/>
            <person name="Wang H.M."/>
            <person name="Wang Y.J."/>
            <person name="Wang X.X."/>
            <person name="Zeng Q.Y."/>
        </authorList>
    </citation>
    <scope>NUCLEOTIDE SEQUENCE [LARGE SCALE GENOMIC DNA]</scope>
    <source>
        <strain evidence="2">cv. PAL-ZL1</strain>
    </source>
</reference>
<protein>
    <submittedName>
        <fullName evidence="1">Uncharacterized protein</fullName>
    </submittedName>
</protein>
<sequence>MGLSFSVLLGTKASSPEPPNEQLSSINIYLLNCVAGARAPAMTDSPLHCYYWCKGDGRTVVDKGNLLGINIYTSDDAGSLLQKDWIVSTKMTGIYRVAIVAVEESIAKRASFVVYFYGPAKDFLPPEIRSALNLSEERVTEILRLIGATFQQVLRERDGIPDLRRATRFRCAIITLPEVDGPVRKLLKGGRYLDDILTAVVIQNLKAL</sequence>
<evidence type="ECO:0000313" key="1">
    <source>
        <dbReference type="EMBL" id="KAL3565233.1"/>
    </source>
</evidence>
<comment type="caution">
    <text evidence="1">The sequence shown here is derived from an EMBL/GenBank/DDBJ whole genome shotgun (WGS) entry which is preliminary data.</text>
</comment>
<evidence type="ECO:0000313" key="2">
    <source>
        <dbReference type="Proteomes" id="UP000309997"/>
    </source>
</evidence>
<keyword evidence="2" id="KW-1185">Reference proteome</keyword>
<accession>A0ACC4AHB7</accession>
<dbReference type="EMBL" id="RCHU02000019">
    <property type="protein sequence ID" value="KAL3565233.1"/>
    <property type="molecule type" value="Genomic_DNA"/>
</dbReference>
<gene>
    <name evidence="1" type="ORF">D5086_033279</name>
</gene>
<proteinExistence type="predicted"/>
<name>A0ACC4AHB7_POPAL</name>
<dbReference type="Proteomes" id="UP000309997">
    <property type="component" value="Unassembled WGS sequence"/>
</dbReference>
<organism evidence="1 2">
    <name type="scientific">Populus alba</name>
    <name type="common">White poplar</name>
    <dbReference type="NCBI Taxonomy" id="43335"/>
    <lineage>
        <taxon>Eukaryota</taxon>
        <taxon>Viridiplantae</taxon>
        <taxon>Streptophyta</taxon>
        <taxon>Embryophyta</taxon>
        <taxon>Tracheophyta</taxon>
        <taxon>Spermatophyta</taxon>
        <taxon>Magnoliopsida</taxon>
        <taxon>eudicotyledons</taxon>
        <taxon>Gunneridae</taxon>
        <taxon>Pentapetalae</taxon>
        <taxon>rosids</taxon>
        <taxon>fabids</taxon>
        <taxon>Malpighiales</taxon>
        <taxon>Salicaceae</taxon>
        <taxon>Saliceae</taxon>
        <taxon>Populus</taxon>
    </lineage>
</organism>